<evidence type="ECO:0000313" key="1">
    <source>
        <dbReference type="EMBL" id="MFD2553947.1"/>
    </source>
</evidence>
<gene>
    <name evidence="1" type="ORF">ACFSQW_06065</name>
</gene>
<sequence>MVSIKIDNKGNVLDKQPILTVVPVDGCVFGPVDGSLETVFPKGLIDLKKIKNKISMLFLCIVRK</sequence>
<proteinExistence type="predicted"/>
<reference evidence="2" key="1">
    <citation type="journal article" date="2019" name="Int. J. Syst. Evol. Microbiol.">
        <title>The Global Catalogue of Microorganisms (GCM) 10K type strain sequencing project: providing services to taxonomists for standard genome sequencing and annotation.</title>
        <authorList>
            <consortium name="The Broad Institute Genomics Platform"/>
            <consortium name="The Broad Institute Genome Sequencing Center for Infectious Disease"/>
            <person name="Wu L."/>
            <person name="Ma J."/>
        </authorList>
    </citation>
    <scope>NUCLEOTIDE SEQUENCE [LARGE SCALE GENOMIC DNA]</scope>
    <source>
        <strain evidence="2">KCTC 52298</strain>
    </source>
</reference>
<protein>
    <submittedName>
        <fullName evidence="1">Uncharacterized protein</fullName>
    </submittedName>
</protein>
<keyword evidence="2" id="KW-1185">Reference proteome</keyword>
<dbReference type="EMBL" id="JBHULD010000007">
    <property type="protein sequence ID" value="MFD2553947.1"/>
    <property type="molecule type" value="Genomic_DNA"/>
</dbReference>
<comment type="caution">
    <text evidence="1">The sequence shown here is derived from an EMBL/GenBank/DDBJ whole genome shotgun (WGS) entry which is preliminary data.</text>
</comment>
<dbReference type="Proteomes" id="UP001597440">
    <property type="component" value="Unassembled WGS sequence"/>
</dbReference>
<accession>A0ABW5L241</accession>
<organism evidence="1 2">
    <name type="scientific">Sphingobacterium tabacisoli</name>
    <dbReference type="NCBI Taxonomy" id="2044855"/>
    <lineage>
        <taxon>Bacteria</taxon>
        <taxon>Pseudomonadati</taxon>
        <taxon>Bacteroidota</taxon>
        <taxon>Sphingobacteriia</taxon>
        <taxon>Sphingobacteriales</taxon>
        <taxon>Sphingobacteriaceae</taxon>
        <taxon>Sphingobacterium</taxon>
    </lineage>
</organism>
<evidence type="ECO:0000313" key="2">
    <source>
        <dbReference type="Proteomes" id="UP001597440"/>
    </source>
</evidence>
<name>A0ABW5L241_9SPHI</name>